<dbReference type="KEGG" id="amob:HG15A2_40960"/>
<accession>A0A517N0U9</accession>
<dbReference type="Proteomes" id="UP000319852">
    <property type="component" value="Chromosome"/>
</dbReference>
<name>A0A517N0U9_9BACT</name>
<reference evidence="1 2" key="1">
    <citation type="submission" date="2019-02" db="EMBL/GenBank/DDBJ databases">
        <title>Deep-cultivation of Planctomycetes and their phenomic and genomic characterization uncovers novel biology.</title>
        <authorList>
            <person name="Wiegand S."/>
            <person name="Jogler M."/>
            <person name="Boedeker C."/>
            <person name="Pinto D."/>
            <person name="Vollmers J."/>
            <person name="Rivas-Marin E."/>
            <person name="Kohn T."/>
            <person name="Peeters S.H."/>
            <person name="Heuer A."/>
            <person name="Rast P."/>
            <person name="Oberbeckmann S."/>
            <person name="Bunk B."/>
            <person name="Jeske O."/>
            <person name="Meyerdierks A."/>
            <person name="Storesund J.E."/>
            <person name="Kallscheuer N."/>
            <person name="Luecker S."/>
            <person name="Lage O.M."/>
            <person name="Pohl T."/>
            <person name="Merkel B.J."/>
            <person name="Hornburger P."/>
            <person name="Mueller R.-W."/>
            <person name="Bruemmer F."/>
            <person name="Labrenz M."/>
            <person name="Spormann A.M."/>
            <person name="Op den Camp H."/>
            <person name="Overmann J."/>
            <person name="Amann R."/>
            <person name="Jetten M.S.M."/>
            <person name="Mascher T."/>
            <person name="Medema M.H."/>
            <person name="Devos D.P."/>
            <person name="Kaster A.-K."/>
            <person name="Ovreas L."/>
            <person name="Rohde M."/>
            <person name="Galperin M.Y."/>
            <person name="Jogler C."/>
        </authorList>
    </citation>
    <scope>NUCLEOTIDE SEQUENCE [LARGE SCALE GENOMIC DNA]</scope>
    <source>
        <strain evidence="1 2">HG15A2</strain>
    </source>
</reference>
<dbReference type="AlphaFoldDB" id="A0A517N0U9"/>
<gene>
    <name evidence="1" type="ORF">HG15A2_40960</name>
</gene>
<proteinExistence type="predicted"/>
<evidence type="ECO:0000313" key="2">
    <source>
        <dbReference type="Proteomes" id="UP000319852"/>
    </source>
</evidence>
<sequence>MVNNFRTPAPAASVDFKSLSRSVLARKIRPLGTRFWTRARRCAIGVPHVSGRRRVVAHNLTTKPAQANRRLTIPDQTLSQPPAQLCGFAHEIVSGWLEMGGRLLEVSTAGRYFLVVAAKKMTCPEFNVW</sequence>
<keyword evidence="2" id="KW-1185">Reference proteome</keyword>
<evidence type="ECO:0000313" key="1">
    <source>
        <dbReference type="EMBL" id="QDT00756.1"/>
    </source>
</evidence>
<protein>
    <submittedName>
        <fullName evidence="1">Uncharacterized protein</fullName>
    </submittedName>
</protein>
<organism evidence="1 2">
    <name type="scientific">Adhaeretor mobilis</name>
    <dbReference type="NCBI Taxonomy" id="1930276"/>
    <lineage>
        <taxon>Bacteria</taxon>
        <taxon>Pseudomonadati</taxon>
        <taxon>Planctomycetota</taxon>
        <taxon>Planctomycetia</taxon>
        <taxon>Pirellulales</taxon>
        <taxon>Lacipirellulaceae</taxon>
        <taxon>Adhaeretor</taxon>
    </lineage>
</organism>
<dbReference type="EMBL" id="CP036263">
    <property type="protein sequence ID" value="QDT00756.1"/>
    <property type="molecule type" value="Genomic_DNA"/>
</dbReference>